<dbReference type="Gene3D" id="3.80.10.10">
    <property type="entry name" value="Ribonuclease Inhibitor"/>
    <property type="match status" value="2"/>
</dbReference>
<evidence type="ECO:0000313" key="11">
    <source>
        <dbReference type="Proteomes" id="UP000241394"/>
    </source>
</evidence>
<dbReference type="GO" id="GO:0043531">
    <property type="term" value="F:ADP binding"/>
    <property type="evidence" value="ECO:0007669"/>
    <property type="project" value="InterPro"/>
</dbReference>
<evidence type="ECO:0000256" key="6">
    <source>
        <dbReference type="ARBA" id="ARBA00022840"/>
    </source>
</evidence>
<evidence type="ECO:0000313" key="10">
    <source>
        <dbReference type="EMBL" id="PSS06308.1"/>
    </source>
</evidence>
<dbReference type="InterPro" id="IPR042197">
    <property type="entry name" value="Apaf_helical"/>
</dbReference>
<keyword evidence="5" id="KW-0611">Plant defense</keyword>
<dbReference type="PANTHER" id="PTHR33463:SF187">
    <property type="entry name" value="AND NB-ARC DOMAIN DISEASE RESISTANCE PROTEIN, PUTATIVE-RELATED"/>
    <property type="match status" value="1"/>
</dbReference>
<keyword evidence="3" id="KW-0677">Repeat</keyword>
<feature type="domain" description="Disease resistance protein At4g27190-like leucine-rich repeats" evidence="8">
    <location>
        <begin position="828"/>
        <end position="940"/>
    </location>
</feature>
<dbReference type="Pfam" id="PF00931">
    <property type="entry name" value="NB-ARC"/>
    <property type="match status" value="1"/>
</dbReference>
<dbReference type="Proteomes" id="UP000241394">
    <property type="component" value="Chromosome LG17"/>
</dbReference>
<organism evidence="10 11">
    <name type="scientific">Actinidia chinensis var. chinensis</name>
    <name type="common">Chinese soft-hair kiwi</name>
    <dbReference type="NCBI Taxonomy" id="1590841"/>
    <lineage>
        <taxon>Eukaryota</taxon>
        <taxon>Viridiplantae</taxon>
        <taxon>Streptophyta</taxon>
        <taxon>Embryophyta</taxon>
        <taxon>Tracheophyta</taxon>
        <taxon>Spermatophyta</taxon>
        <taxon>Magnoliopsida</taxon>
        <taxon>eudicotyledons</taxon>
        <taxon>Gunneridae</taxon>
        <taxon>Pentapetalae</taxon>
        <taxon>asterids</taxon>
        <taxon>Ericales</taxon>
        <taxon>Actinidiaceae</taxon>
        <taxon>Actinidia</taxon>
    </lineage>
</organism>
<evidence type="ECO:0000256" key="4">
    <source>
        <dbReference type="ARBA" id="ARBA00022741"/>
    </source>
</evidence>
<dbReference type="Gene3D" id="1.10.8.430">
    <property type="entry name" value="Helical domain of apoptotic protease-activating factors"/>
    <property type="match status" value="1"/>
</dbReference>
<dbReference type="SUPFAM" id="SSF52058">
    <property type="entry name" value="L domain-like"/>
    <property type="match status" value="1"/>
</dbReference>
<feature type="domain" description="Disease resistance protein winged helix" evidence="9">
    <location>
        <begin position="389"/>
        <end position="457"/>
    </location>
</feature>
<evidence type="ECO:0000259" key="7">
    <source>
        <dbReference type="Pfam" id="PF00931"/>
    </source>
</evidence>
<dbReference type="Pfam" id="PF23247">
    <property type="entry name" value="LRR_RPS2"/>
    <property type="match status" value="1"/>
</dbReference>
<dbReference type="InterPro" id="IPR027417">
    <property type="entry name" value="P-loop_NTPase"/>
</dbReference>
<dbReference type="InterPro" id="IPR036388">
    <property type="entry name" value="WH-like_DNA-bd_sf"/>
</dbReference>
<reference evidence="10 11" key="1">
    <citation type="submission" date="2017-07" db="EMBL/GenBank/DDBJ databases">
        <title>An improved, manually edited Actinidia chinensis var. chinensis (kiwifruit) genome highlights the challenges associated with draft genomes and gene prediction in plants.</title>
        <authorList>
            <person name="Pilkington S."/>
            <person name="Crowhurst R."/>
            <person name="Hilario E."/>
            <person name="Nardozza S."/>
            <person name="Fraser L."/>
            <person name="Peng Y."/>
            <person name="Gunaseelan K."/>
            <person name="Simpson R."/>
            <person name="Tahir J."/>
            <person name="Deroles S."/>
            <person name="Templeton K."/>
            <person name="Luo Z."/>
            <person name="Davy M."/>
            <person name="Cheng C."/>
            <person name="Mcneilage M."/>
            <person name="Scaglione D."/>
            <person name="Liu Y."/>
            <person name="Zhang Q."/>
            <person name="Datson P."/>
            <person name="De Silva N."/>
            <person name="Gardiner S."/>
            <person name="Bassett H."/>
            <person name="Chagne D."/>
            <person name="Mccallum J."/>
            <person name="Dzierzon H."/>
            <person name="Deng C."/>
            <person name="Wang Y.-Y."/>
            <person name="Barron N."/>
            <person name="Manako K."/>
            <person name="Bowen J."/>
            <person name="Foster T."/>
            <person name="Erridge Z."/>
            <person name="Tiffin H."/>
            <person name="Waite C."/>
            <person name="Davies K."/>
            <person name="Grierson E."/>
            <person name="Laing W."/>
            <person name="Kirk R."/>
            <person name="Chen X."/>
            <person name="Wood M."/>
            <person name="Montefiori M."/>
            <person name="Brummell D."/>
            <person name="Schwinn K."/>
            <person name="Catanach A."/>
            <person name="Fullerton C."/>
            <person name="Li D."/>
            <person name="Meiyalaghan S."/>
            <person name="Nieuwenhuizen N."/>
            <person name="Read N."/>
            <person name="Prakash R."/>
            <person name="Hunter D."/>
            <person name="Zhang H."/>
            <person name="Mckenzie M."/>
            <person name="Knabel M."/>
            <person name="Harris A."/>
            <person name="Allan A."/>
            <person name="Chen A."/>
            <person name="Janssen B."/>
            <person name="Plunkett B."/>
            <person name="Dwamena C."/>
            <person name="Voogd C."/>
            <person name="Leif D."/>
            <person name="Lafferty D."/>
            <person name="Souleyre E."/>
            <person name="Varkonyi-Gasic E."/>
            <person name="Gambi F."/>
            <person name="Hanley J."/>
            <person name="Yao J.-L."/>
            <person name="Cheung J."/>
            <person name="David K."/>
            <person name="Warren B."/>
            <person name="Marsh K."/>
            <person name="Snowden K."/>
            <person name="Lin-Wang K."/>
            <person name="Brian L."/>
            <person name="Martinez-Sanchez M."/>
            <person name="Wang M."/>
            <person name="Ileperuma N."/>
            <person name="Macnee N."/>
            <person name="Campin R."/>
            <person name="Mcatee P."/>
            <person name="Drummond R."/>
            <person name="Espley R."/>
            <person name="Ireland H."/>
            <person name="Wu R."/>
            <person name="Atkinson R."/>
            <person name="Karunairetnam S."/>
            <person name="Bulley S."/>
            <person name="Chunkath S."/>
            <person name="Hanley Z."/>
            <person name="Storey R."/>
            <person name="Thrimawithana A."/>
            <person name="Thomson S."/>
            <person name="David C."/>
            <person name="Testolin R."/>
        </authorList>
    </citation>
    <scope>NUCLEOTIDE SEQUENCE [LARGE SCALE GENOMIC DNA]</scope>
    <source>
        <strain evidence="11">cv. Red5</strain>
        <tissue evidence="10">Young leaf</tissue>
    </source>
</reference>
<dbReference type="InterPro" id="IPR057135">
    <property type="entry name" value="At4g27190-like_LRR"/>
</dbReference>
<dbReference type="InterPro" id="IPR032675">
    <property type="entry name" value="LRR_dom_sf"/>
</dbReference>
<evidence type="ECO:0000256" key="2">
    <source>
        <dbReference type="ARBA" id="ARBA00022614"/>
    </source>
</evidence>
<dbReference type="AlphaFoldDB" id="A0A2R6QDV3"/>
<dbReference type="SUPFAM" id="SSF52540">
    <property type="entry name" value="P-loop containing nucleoside triphosphate hydrolases"/>
    <property type="match status" value="1"/>
</dbReference>
<evidence type="ECO:0000256" key="3">
    <source>
        <dbReference type="ARBA" id="ARBA00022737"/>
    </source>
</evidence>
<dbReference type="OrthoDB" id="736010at2759"/>
<evidence type="ECO:0000259" key="8">
    <source>
        <dbReference type="Pfam" id="PF23247"/>
    </source>
</evidence>
<dbReference type="InterPro" id="IPR001611">
    <property type="entry name" value="Leu-rich_rpt"/>
</dbReference>
<evidence type="ECO:0000256" key="1">
    <source>
        <dbReference type="ARBA" id="ARBA00008894"/>
    </source>
</evidence>
<dbReference type="EMBL" id="NKQK01000017">
    <property type="protein sequence ID" value="PSS06308.1"/>
    <property type="molecule type" value="Genomic_DNA"/>
</dbReference>
<dbReference type="Gene3D" id="1.10.10.10">
    <property type="entry name" value="Winged helix-like DNA-binding domain superfamily/Winged helix DNA-binding domain"/>
    <property type="match status" value="1"/>
</dbReference>
<keyword evidence="11" id="KW-1185">Reference proteome</keyword>
<comment type="similarity">
    <text evidence="1">Belongs to the disease resistance NB-LRR family.</text>
</comment>
<evidence type="ECO:0000256" key="5">
    <source>
        <dbReference type="ARBA" id="ARBA00022821"/>
    </source>
</evidence>
<proteinExistence type="inferred from homology"/>
<reference evidence="11" key="2">
    <citation type="journal article" date="2018" name="BMC Genomics">
        <title>A manually annotated Actinidia chinensis var. chinensis (kiwifruit) genome highlights the challenges associated with draft genomes and gene prediction in plants.</title>
        <authorList>
            <person name="Pilkington S.M."/>
            <person name="Crowhurst R."/>
            <person name="Hilario E."/>
            <person name="Nardozza S."/>
            <person name="Fraser L."/>
            <person name="Peng Y."/>
            <person name="Gunaseelan K."/>
            <person name="Simpson R."/>
            <person name="Tahir J."/>
            <person name="Deroles S.C."/>
            <person name="Templeton K."/>
            <person name="Luo Z."/>
            <person name="Davy M."/>
            <person name="Cheng C."/>
            <person name="McNeilage M."/>
            <person name="Scaglione D."/>
            <person name="Liu Y."/>
            <person name="Zhang Q."/>
            <person name="Datson P."/>
            <person name="De Silva N."/>
            <person name="Gardiner S.E."/>
            <person name="Bassett H."/>
            <person name="Chagne D."/>
            <person name="McCallum J."/>
            <person name="Dzierzon H."/>
            <person name="Deng C."/>
            <person name="Wang Y.Y."/>
            <person name="Barron L."/>
            <person name="Manako K."/>
            <person name="Bowen J."/>
            <person name="Foster T.M."/>
            <person name="Erridge Z.A."/>
            <person name="Tiffin H."/>
            <person name="Waite C.N."/>
            <person name="Davies K.M."/>
            <person name="Grierson E.P."/>
            <person name="Laing W.A."/>
            <person name="Kirk R."/>
            <person name="Chen X."/>
            <person name="Wood M."/>
            <person name="Montefiori M."/>
            <person name="Brummell D.A."/>
            <person name="Schwinn K.E."/>
            <person name="Catanach A."/>
            <person name="Fullerton C."/>
            <person name="Li D."/>
            <person name="Meiyalaghan S."/>
            <person name="Nieuwenhuizen N."/>
            <person name="Read N."/>
            <person name="Prakash R."/>
            <person name="Hunter D."/>
            <person name="Zhang H."/>
            <person name="McKenzie M."/>
            <person name="Knabel M."/>
            <person name="Harris A."/>
            <person name="Allan A.C."/>
            <person name="Gleave A."/>
            <person name="Chen A."/>
            <person name="Janssen B.J."/>
            <person name="Plunkett B."/>
            <person name="Ampomah-Dwamena C."/>
            <person name="Voogd C."/>
            <person name="Leif D."/>
            <person name="Lafferty D."/>
            <person name="Souleyre E.J.F."/>
            <person name="Varkonyi-Gasic E."/>
            <person name="Gambi F."/>
            <person name="Hanley J."/>
            <person name="Yao J.L."/>
            <person name="Cheung J."/>
            <person name="David K.M."/>
            <person name="Warren B."/>
            <person name="Marsh K."/>
            <person name="Snowden K.C."/>
            <person name="Lin-Wang K."/>
            <person name="Brian L."/>
            <person name="Martinez-Sanchez M."/>
            <person name="Wang M."/>
            <person name="Ileperuma N."/>
            <person name="Macnee N."/>
            <person name="Campin R."/>
            <person name="McAtee P."/>
            <person name="Drummond R.S.M."/>
            <person name="Espley R.V."/>
            <person name="Ireland H.S."/>
            <person name="Wu R."/>
            <person name="Atkinson R.G."/>
            <person name="Karunairetnam S."/>
            <person name="Bulley S."/>
            <person name="Chunkath S."/>
            <person name="Hanley Z."/>
            <person name="Storey R."/>
            <person name="Thrimawithana A.H."/>
            <person name="Thomson S."/>
            <person name="David C."/>
            <person name="Testolin R."/>
            <person name="Huang H."/>
            <person name="Hellens R.P."/>
            <person name="Schaffer R.J."/>
        </authorList>
    </citation>
    <scope>NUCLEOTIDE SEQUENCE [LARGE SCALE GENOMIC DNA]</scope>
    <source>
        <strain evidence="11">cv. Red5</strain>
    </source>
</reference>
<dbReference type="FunFam" id="3.40.50.300:FF:001091">
    <property type="entry name" value="Probable disease resistance protein At1g61300"/>
    <property type="match status" value="1"/>
</dbReference>
<gene>
    <name evidence="10" type="ORF">CEY00_Acc19470</name>
</gene>
<dbReference type="Gene3D" id="3.40.50.300">
    <property type="entry name" value="P-loop containing nucleotide triphosphate hydrolases"/>
    <property type="match status" value="1"/>
</dbReference>
<keyword evidence="6" id="KW-0067">ATP-binding</keyword>
<keyword evidence="2" id="KW-0433">Leucine-rich repeat</keyword>
<dbReference type="InterPro" id="IPR002182">
    <property type="entry name" value="NB-ARC"/>
</dbReference>
<dbReference type="STRING" id="1590841.A0A2R6QDV3"/>
<dbReference type="InterPro" id="IPR050905">
    <property type="entry name" value="Plant_NBS-LRR"/>
</dbReference>
<dbReference type="OMA" id="CEAPECI"/>
<dbReference type="GO" id="GO:0005524">
    <property type="term" value="F:ATP binding"/>
    <property type="evidence" value="ECO:0007669"/>
    <property type="project" value="UniProtKB-KW"/>
</dbReference>
<dbReference type="FunFam" id="1.10.10.10:FF:000322">
    <property type="entry name" value="Probable disease resistance protein At1g63360"/>
    <property type="match status" value="1"/>
</dbReference>
<dbReference type="Pfam" id="PF13855">
    <property type="entry name" value="LRR_8"/>
    <property type="match status" value="1"/>
</dbReference>
<sequence>MAEKMLGNIARQINHFSGQDEKIHTLIKNFKTLSCQAADVKETVEAEELRSGKKRKRVVDNWLGNVEMMENNVQKLEENRESKRPSLLSGNRIDKLIGEIEELHEEGRFPGGLLLDTCETAADPLLAPELTIQTSKRNIEEILAYLMDDKVWCIGIHGMGGVGKTTLAVHIYNRLRQDFDFHPYWVTVSQENTIGKLQNDIAKNLGLDFSNEGDERKRAAKLSQTLTGENRVLILDDVWNKIPLDKVGIPNKVNGRKTCKLILTTRSLDICRWIGCQAKFKVQPLSEEEAWQLFEETLGQQTDLSPEVRDIAMSVAAKCSGLPLAIITMAGSMREVNDIQEWRNVLKQLEELTMGQEYMANEVHPILEFSYSRLNDMKLKLCFLCCALHPEDQKIERDELIGYFIAEGLIDAGKPWQAKFDEGHSMLNTLLRSYLLESCENDGGRCVKMHDLIREMALKITKEVHPRFMVKAGVGLEDIPAEREWTEDLDKVSLMGNWIEEIPLGRSPRCPRLSTLLLNRNCLRRIADSFFEHMHALHVLDLSMNEDLEKLPNSISDLENLTALMLQGCQRLIYVPPLGKLRALQELNFNYTGIKELPQGVDRLVNLKNLNMEGTFQLKRLPSGILGKLSHLQRLRLSTLGPVEVQAKELEGLRELKEIAVRLLDIDGFTQFVKCLQQPRFGGQLDKYFLAVKDRESDIMRDGNDPDINKVLILSGQYNVNGGEGEDGILLPYDLQLLRITGCSFARGNSCLYDDFFPSLCDNAIALKECELFECEGIESIISSSTSSYSSTSFQSLEKLDLYGLPDFVSLFRSKFLGFAVIAPSCGTFSNLKNLSVSNCPKIKSLFTSILMLLFRTLEVITVAECAQIKDIIETVNENGLETSFFKNHDIPAITLPKLKKICLDDLPELKSIFEGRMVCESIEKIIVHGCPKLRRLPFSLPLVNRQLLGLTNIYADREWWESLEWDHPNAKDALRPYLY</sequence>
<dbReference type="Gramene" id="PSS06308">
    <property type="protein sequence ID" value="PSS06308"/>
    <property type="gene ID" value="CEY00_Acc19470"/>
</dbReference>
<dbReference type="PRINTS" id="PR00364">
    <property type="entry name" value="DISEASERSIST"/>
</dbReference>
<dbReference type="InterPro" id="IPR058922">
    <property type="entry name" value="WHD_DRP"/>
</dbReference>
<name>A0A2R6QDV3_ACTCC</name>
<dbReference type="PANTHER" id="PTHR33463">
    <property type="entry name" value="NB-ARC DOMAIN-CONTAINING PROTEIN-RELATED"/>
    <property type="match status" value="1"/>
</dbReference>
<dbReference type="Pfam" id="PF23559">
    <property type="entry name" value="WHD_DRP"/>
    <property type="match status" value="1"/>
</dbReference>
<accession>A0A2R6QDV3</accession>
<dbReference type="InParanoid" id="A0A2R6QDV3"/>
<protein>
    <submittedName>
        <fullName evidence="10">Disease resistance protein</fullName>
    </submittedName>
</protein>
<dbReference type="FunFam" id="1.10.8.430:FF:000003">
    <property type="entry name" value="Probable disease resistance protein At5g66910"/>
    <property type="match status" value="1"/>
</dbReference>
<evidence type="ECO:0000259" key="9">
    <source>
        <dbReference type="Pfam" id="PF23559"/>
    </source>
</evidence>
<keyword evidence="4" id="KW-0547">Nucleotide-binding</keyword>
<comment type="caution">
    <text evidence="10">The sequence shown here is derived from an EMBL/GenBank/DDBJ whole genome shotgun (WGS) entry which is preliminary data.</text>
</comment>
<feature type="domain" description="NB-ARC" evidence="7">
    <location>
        <begin position="137"/>
        <end position="302"/>
    </location>
</feature>
<dbReference type="GO" id="GO:0051607">
    <property type="term" value="P:defense response to virus"/>
    <property type="evidence" value="ECO:0007669"/>
    <property type="project" value="UniProtKB-ARBA"/>
</dbReference>